<evidence type="ECO:0000313" key="3">
    <source>
        <dbReference type="EMBL" id="MBB3839907.1"/>
    </source>
</evidence>
<dbReference type="Pfam" id="PF19762">
    <property type="entry name" value="DUF6249"/>
    <property type="match status" value="1"/>
</dbReference>
<feature type="transmembrane region" description="Helical" evidence="1">
    <location>
        <begin position="12"/>
        <end position="29"/>
    </location>
</feature>
<keyword evidence="1" id="KW-0812">Transmembrane</keyword>
<protein>
    <submittedName>
        <fullName evidence="3">Putative MFS family arabinose efflux permease</fullName>
    </submittedName>
</protein>
<keyword evidence="1" id="KW-1133">Transmembrane helix</keyword>
<keyword evidence="1" id="KW-0472">Membrane</keyword>
<keyword evidence="4" id="KW-1185">Reference proteome</keyword>
<evidence type="ECO:0000259" key="2">
    <source>
        <dbReference type="Pfam" id="PF19762"/>
    </source>
</evidence>
<dbReference type="RefSeq" id="WP_183976551.1">
    <property type="nucleotide sequence ID" value="NZ_JACIBY010000008.1"/>
</dbReference>
<dbReference type="InterPro" id="IPR046216">
    <property type="entry name" value="DUF6249"/>
</dbReference>
<comment type="caution">
    <text evidence="3">The sequence shown here is derived from an EMBL/GenBank/DDBJ whole genome shotgun (WGS) entry which is preliminary data.</text>
</comment>
<name>A0A7W5ZQS0_9BACT</name>
<dbReference type="Proteomes" id="UP000541352">
    <property type="component" value="Unassembled WGS sequence"/>
</dbReference>
<evidence type="ECO:0000256" key="1">
    <source>
        <dbReference type="SAM" id="Phobius"/>
    </source>
</evidence>
<sequence length="112" mass="12520">MDEILRDCIVSITAFGSVFGTLYVLLMTRHRERMSLMERGLSTAEFFNQKSTLSATLRYGLLLVGIGVGILFGNFAHTHFDVPPQGAFLSMIFLFGGISLIISFLIERKLNK</sequence>
<evidence type="ECO:0000313" key="4">
    <source>
        <dbReference type="Proteomes" id="UP000541352"/>
    </source>
</evidence>
<feature type="domain" description="DUF6249" evidence="2">
    <location>
        <begin position="12"/>
        <end position="108"/>
    </location>
</feature>
<reference evidence="3 4" key="1">
    <citation type="submission" date="2020-08" db="EMBL/GenBank/DDBJ databases">
        <title>Genomic Encyclopedia of Type Strains, Phase IV (KMG-IV): sequencing the most valuable type-strain genomes for metagenomic binning, comparative biology and taxonomic classification.</title>
        <authorList>
            <person name="Goeker M."/>
        </authorList>
    </citation>
    <scope>NUCLEOTIDE SEQUENCE [LARGE SCALE GENOMIC DNA]</scope>
    <source>
        <strain evidence="3 4">DSM 17976</strain>
    </source>
</reference>
<dbReference type="AlphaFoldDB" id="A0A7W5ZQS0"/>
<organism evidence="3 4">
    <name type="scientific">Runella defluvii</name>
    <dbReference type="NCBI Taxonomy" id="370973"/>
    <lineage>
        <taxon>Bacteria</taxon>
        <taxon>Pseudomonadati</taxon>
        <taxon>Bacteroidota</taxon>
        <taxon>Cytophagia</taxon>
        <taxon>Cytophagales</taxon>
        <taxon>Spirosomataceae</taxon>
        <taxon>Runella</taxon>
    </lineage>
</organism>
<accession>A0A7W5ZQS0</accession>
<proteinExistence type="predicted"/>
<feature type="transmembrane region" description="Helical" evidence="1">
    <location>
        <begin position="59"/>
        <end position="80"/>
    </location>
</feature>
<dbReference type="EMBL" id="JACIBY010000008">
    <property type="protein sequence ID" value="MBB3839907.1"/>
    <property type="molecule type" value="Genomic_DNA"/>
</dbReference>
<feature type="transmembrane region" description="Helical" evidence="1">
    <location>
        <begin position="86"/>
        <end position="106"/>
    </location>
</feature>
<gene>
    <name evidence="3" type="ORF">FHS57_003918</name>
</gene>